<evidence type="ECO:0000256" key="4">
    <source>
        <dbReference type="ARBA" id="ARBA00022729"/>
    </source>
</evidence>
<dbReference type="SUPFAM" id="SSF53850">
    <property type="entry name" value="Periplasmic binding protein-like II"/>
    <property type="match status" value="1"/>
</dbReference>
<evidence type="ECO:0000259" key="6">
    <source>
        <dbReference type="Pfam" id="PF00496"/>
    </source>
</evidence>
<dbReference type="OrthoDB" id="194307at2157"/>
<protein>
    <submittedName>
        <fullName evidence="7">Peptide ABC transporter substrate-binding protein</fullName>
    </submittedName>
</protein>
<dbReference type="InterPro" id="IPR039424">
    <property type="entry name" value="SBP_5"/>
</dbReference>
<evidence type="ECO:0000256" key="3">
    <source>
        <dbReference type="ARBA" id="ARBA00022448"/>
    </source>
</evidence>
<evidence type="ECO:0000313" key="7">
    <source>
        <dbReference type="EMBL" id="RQH01784.1"/>
    </source>
</evidence>
<dbReference type="GO" id="GO:0043190">
    <property type="term" value="C:ATP-binding cassette (ABC) transporter complex"/>
    <property type="evidence" value="ECO:0007669"/>
    <property type="project" value="InterPro"/>
</dbReference>
<evidence type="ECO:0000313" key="8">
    <source>
        <dbReference type="Proteomes" id="UP000281431"/>
    </source>
</evidence>
<dbReference type="Gene3D" id="3.10.105.10">
    <property type="entry name" value="Dipeptide-binding Protein, Domain 3"/>
    <property type="match status" value="1"/>
</dbReference>
<comment type="caution">
    <text evidence="7">The sequence shown here is derived from an EMBL/GenBank/DDBJ whole genome shotgun (WGS) entry which is preliminary data.</text>
</comment>
<keyword evidence="3" id="KW-0813">Transport</keyword>
<name>A0A3N6MCY3_NATCH</name>
<dbReference type="InterPro" id="IPR000914">
    <property type="entry name" value="SBP_5_dom"/>
</dbReference>
<feature type="region of interest" description="Disordered" evidence="5">
    <location>
        <begin position="1"/>
        <end position="22"/>
    </location>
</feature>
<evidence type="ECO:0000256" key="5">
    <source>
        <dbReference type="SAM" id="MobiDB-lite"/>
    </source>
</evidence>
<dbReference type="Proteomes" id="UP000281431">
    <property type="component" value="Unassembled WGS sequence"/>
</dbReference>
<feature type="compositionally biased region" description="Basic and acidic residues" evidence="5">
    <location>
        <begin position="1"/>
        <end position="13"/>
    </location>
</feature>
<evidence type="ECO:0000256" key="2">
    <source>
        <dbReference type="ARBA" id="ARBA00005695"/>
    </source>
</evidence>
<dbReference type="PIRSF" id="PIRSF002741">
    <property type="entry name" value="MppA"/>
    <property type="match status" value="1"/>
</dbReference>
<gene>
    <name evidence="7" type="ORF">EA472_05530</name>
</gene>
<dbReference type="EMBL" id="REFZ01000003">
    <property type="protein sequence ID" value="RQH01784.1"/>
    <property type="molecule type" value="Genomic_DNA"/>
</dbReference>
<dbReference type="GO" id="GO:0042597">
    <property type="term" value="C:periplasmic space"/>
    <property type="evidence" value="ECO:0007669"/>
    <property type="project" value="UniProtKB-ARBA"/>
</dbReference>
<reference evidence="7 8" key="1">
    <citation type="submission" date="2018-10" db="EMBL/GenBank/DDBJ databases">
        <title>Natrarchaeobius chitinivorans gen. nov., sp. nov., and Natrarchaeobius haloalkaliphilus sp. nov., alkaliphilic, chitin-utilizing haloarchaea from hypersaline alkaline lakes.</title>
        <authorList>
            <person name="Sorokin D.Y."/>
            <person name="Elcheninov A.G."/>
            <person name="Kostrikina N.A."/>
            <person name="Bale N.J."/>
            <person name="Sinninghe Damste J.S."/>
            <person name="Khijniak T.V."/>
            <person name="Kublanov I.V."/>
            <person name="Toshchakov S.V."/>
        </authorList>
    </citation>
    <scope>NUCLEOTIDE SEQUENCE [LARGE SCALE GENOMIC DNA]</scope>
    <source>
        <strain evidence="7 8">AArcht7</strain>
    </source>
</reference>
<sequence>MNRSTPHETHGTHGNEPAGMPVSRRKLVTGVAGVSFASVAGCLTSDASGDAPVRISLASDPTDGDWEAYGGVVPYHTPFHETLTAAPADLQSVEPQLAREWETLDETTWRFSLRDDVSFHDGSELTASLAADALAALLEARPIGFTRLTPDSFTAVDEYELEIETTQPEPATPGNLAHPLMSLQHPAADEPVGTGPYVAEDVTPDRPVEAVRFDDYRGTVPEPTLVFEGVTDPRTRSLRLESGETDVALDLPRGSYEELAASDDLEVRTETEPRTGMVMVNRYREATSDRDLRKALQYAVDQHELVEEVLDGVGEPARSPFSKTIPWSAHDELSAHTDTDRAREYLEASAYDGEELRFIIDGDQSEQQLIAQEMQRRYDDLGIDVAIEQVESAAFFSEYTGGEADLAFVELGSINGAADYLVYVMYHSEGGDNVDQYESEGTGVVNPGEEVDELIERGDTAFDEDVKREAYREVQRRVMDDGVTIPIYYKDYVIGTGADVDGPDLHAIPHMTDWTTLST</sequence>
<proteinExistence type="inferred from homology"/>
<comment type="subcellular location">
    <subcellularLocation>
        <location evidence="1">Cell envelope</location>
    </subcellularLocation>
</comment>
<organism evidence="7 8">
    <name type="scientific">Natrarchaeobius chitinivorans</name>
    <dbReference type="NCBI Taxonomy" id="1679083"/>
    <lineage>
        <taxon>Archaea</taxon>
        <taxon>Methanobacteriati</taxon>
        <taxon>Methanobacteriota</taxon>
        <taxon>Stenosarchaea group</taxon>
        <taxon>Halobacteria</taxon>
        <taxon>Halobacteriales</taxon>
        <taxon>Natrialbaceae</taxon>
        <taxon>Natrarchaeobius</taxon>
    </lineage>
</organism>
<dbReference type="GO" id="GO:1904680">
    <property type="term" value="F:peptide transmembrane transporter activity"/>
    <property type="evidence" value="ECO:0007669"/>
    <property type="project" value="TreeGrafter"/>
</dbReference>
<dbReference type="Gene3D" id="3.40.190.10">
    <property type="entry name" value="Periplasmic binding protein-like II"/>
    <property type="match status" value="1"/>
</dbReference>
<comment type="similarity">
    <text evidence="2">Belongs to the bacterial solute-binding protein 5 family.</text>
</comment>
<dbReference type="InterPro" id="IPR030678">
    <property type="entry name" value="Peptide/Ni-bd"/>
</dbReference>
<keyword evidence="8" id="KW-1185">Reference proteome</keyword>
<evidence type="ECO:0000256" key="1">
    <source>
        <dbReference type="ARBA" id="ARBA00004196"/>
    </source>
</evidence>
<dbReference type="PANTHER" id="PTHR30290:SF10">
    <property type="entry name" value="PERIPLASMIC OLIGOPEPTIDE-BINDING PROTEIN-RELATED"/>
    <property type="match status" value="1"/>
</dbReference>
<dbReference type="GO" id="GO:0015833">
    <property type="term" value="P:peptide transport"/>
    <property type="evidence" value="ECO:0007669"/>
    <property type="project" value="TreeGrafter"/>
</dbReference>
<dbReference type="PANTHER" id="PTHR30290">
    <property type="entry name" value="PERIPLASMIC BINDING COMPONENT OF ABC TRANSPORTER"/>
    <property type="match status" value="1"/>
</dbReference>
<dbReference type="PROSITE" id="PS01040">
    <property type="entry name" value="SBP_BACTERIAL_5"/>
    <property type="match status" value="1"/>
</dbReference>
<feature type="domain" description="Solute-binding protein family 5" evidence="6">
    <location>
        <begin position="93"/>
        <end position="431"/>
    </location>
</feature>
<dbReference type="Pfam" id="PF00496">
    <property type="entry name" value="SBP_bac_5"/>
    <property type="match status" value="1"/>
</dbReference>
<dbReference type="InterPro" id="IPR023765">
    <property type="entry name" value="SBP_5_CS"/>
</dbReference>
<keyword evidence="4" id="KW-0732">Signal</keyword>
<accession>A0A3N6MCY3</accession>
<dbReference type="AlphaFoldDB" id="A0A3N6MCY3"/>